<keyword evidence="3" id="KW-0479">Metal-binding</keyword>
<keyword evidence="3" id="KW-0648">Protein biosynthesis</keyword>
<sequence length="98" mass="10789">PLVLFNPEIQSLAGETIEEEGCLSFPGITADVKRAAKAVVTAQGIDGEPIRIEGEDLLARALQHEIDHLNGILFIDYVSGLKRQLLRGKLRKLQQSQQ</sequence>
<accession>A0AA35STB7</accession>
<dbReference type="GO" id="GO:0042586">
    <property type="term" value="F:peptide deformylase activity"/>
    <property type="evidence" value="ECO:0007669"/>
    <property type="project" value="UniProtKB-EC"/>
</dbReference>
<dbReference type="EC" id="3.5.1.88" evidence="2 3"/>
<keyword evidence="5" id="KW-1185">Reference proteome</keyword>
<comment type="catalytic activity">
    <reaction evidence="3">
        <text>N-terminal N-formyl-L-methionyl-[peptide] + H2O = N-terminal L-methionyl-[peptide] + formate</text>
        <dbReference type="Rhea" id="RHEA:24420"/>
        <dbReference type="Rhea" id="RHEA-COMP:10639"/>
        <dbReference type="Rhea" id="RHEA-COMP:10640"/>
        <dbReference type="ChEBI" id="CHEBI:15377"/>
        <dbReference type="ChEBI" id="CHEBI:15740"/>
        <dbReference type="ChEBI" id="CHEBI:49298"/>
        <dbReference type="ChEBI" id="CHEBI:64731"/>
        <dbReference type="EC" id="3.5.1.88"/>
    </reaction>
</comment>
<dbReference type="PRINTS" id="PR01576">
    <property type="entry name" value="PDEFORMYLASE"/>
</dbReference>
<dbReference type="PANTHER" id="PTHR10458">
    <property type="entry name" value="PEPTIDE DEFORMYLASE"/>
    <property type="match status" value="1"/>
</dbReference>
<dbReference type="PANTHER" id="PTHR10458:SF22">
    <property type="entry name" value="PEPTIDE DEFORMYLASE"/>
    <property type="match status" value="1"/>
</dbReference>
<protein>
    <recommendedName>
        <fullName evidence="2 3">Peptide deformylase</fullName>
        <ecNumber evidence="2 3">3.5.1.88</ecNumber>
    </recommendedName>
</protein>
<organism evidence="4 5">
    <name type="scientific">Geodia barretti</name>
    <name type="common">Barrett's horny sponge</name>
    <dbReference type="NCBI Taxonomy" id="519541"/>
    <lineage>
        <taxon>Eukaryota</taxon>
        <taxon>Metazoa</taxon>
        <taxon>Porifera</taxon>
        <taxon>Demospongiae</taxon>
        <taxon>Heteroscleromorpha</taxon>
        <taxon>Tetractinellida</taxon>
        <taxon>Astrophorina</taxon>
        <taxon>Geodiidae</taxon>
        <taxon>Geodia</taxon>
    </lineage>
</organism>
<evidence type="ECO:0000313" key="4">
    <source>
        <dbReference type="EMBL" id="CAI8035795.1"/>
    </source>
</evidence>
<gene>
    <name evidence="4" type="ORF">GBAR_LOCUS20074</name>
</gene>
<comment type="caution">
    <text evidence="4">The sequence shown here is derived from an EMBL/GenBank/DDBJ whole genome shotgun (WGS) entry which is preliminary data.</text>
</comment>
<proteinExistence type="inferred from homology"/>
<dbReference type="Proteomes" id="UP001174909">
    <property type="component" value="Unassembled WGS sequence"/>
</dbReference>
<dbReference type="InterPro" id="IPR023635">
    <property type="entry name" value="Peptide_deformylase"/>
</dbReference>
<dbReference type="EMBL" id="CASHTH010002825">
    <property type="protein sequence ID" value="CAI8035795.1"/>
    <property type="molecule type" value="Genomic_DNA"/>
</dbReference>
<evidence type="ECO:0000313" key="5">
    <source>
        <dbReference type="Proteomes" id="UP001174909"/>
    </source>
</evidence>
<dbReference type="GO" id="GO:0006412">
    <property type="term" value="P:translation"/>
    <property type="evidence" value="ECO:0007669"/>
    <property type="project" value="UniProtKB-KW"/>
</dbReference>
<evidence type="ECO:0000256" key="2">
    <source>
        <dbReference type="ARBA" id="ARBA00012175"/>
    </source>
</evidence>
<dbReference type="InterPro" id="IPR036821">
    <property type="entry name" value="Peptide_deformylase_sf"/>
</dbReference>
<keyword evidence="3" id="KW-0378">Hydrolase</keyword>
<comment type="function">
    <text evidence="3">Removes the formyl group from the N-terminal Met of newly synthesized proteins.</text>
</comment>
<evidence type="ECO:0000256" key="3">
    <source>
        <dbReference type="RuleBase" id="RU362111"/>
    </source>
</evidence>
<evidence type="ECO:0000256" key="1">
    <source>
        <dbReference type="ARBA" id="ARBA00010759"/>
    </source>
</evidence>
<dbReference type="Pfam" id="PF01327">
    <property type="entry name" value="Pep_deformylase"/>
    <property type="match status" value="1"/>
</dbReference>
<dbReference type="GO" id="GO:0046872">
    <property type="term" value="F:metal ion binding"/>
    <property type="evidence" value="ECO:0007669"/>
    <property type="project" value="UniProtKB-KW"/>
</dbReference>
<dbReference type="SUPFAM" id="SSF56420">
    <property type="entry name" value="Peptide deformylase"/>
    <property type="match status" value="1"/>
</dbReference>
<feature type="non-terminal residue" evidence="4">
    <location>
        <position position="1"/>
    </location>
</feature>
<dbReference type="AlphaFoldDB" id="A0AA35STB7"/>
<comment type="similarity">
    <text evidence="1 3">Belongs to the polypeptide deformylase family.</text>
</comment>
<reference evidence="4" key="1">
    <citation type="submission" date="2023-03" db="EMBL/GenBank/DDBJ databases">
        <authorList>
            <person name="Steffen K."/>
            <person name="Cardenas P."/>
        </authorList>
    </citation>
    <scope>NUCLEOTIDE SEQUENCE</scope>
</reference>
<name>A0AA35STB7_GEOBA</name>
<dbReference type="Gene3D" id="3.90.45.10">
    <property type="entry name" value="Peptide deformylase"/>
    <property type="match status" value="1"/>
</dbReference>